<dbReference type="GO" id="GO:0009986">
    <property type="term" value="C:cell surface"/>
    <property type="evidence" value="ECO:0007669"/>
    <property type="project" value="TreeGrafter"/>
</dbReference>
<dbReference type="GO" id="GO:0009277">
    <property type="term" value="C:fungal-type cell wall"/>
    <property type="evidence" value="ECO:0007669"/>
    <property type="project" value="TreeGrafter"/>
</dbReference>
<dbReference type="OrthoDB" id="536881at2759"/>
<name>A0A8J2XEH4_ZYGB2</name>
<accession>A0A8J2XEH4</accession>
<reference evidence="12" key="1">
    <citation type="journal article" date="2013" name="Genome Announc.">
        <title>Genome sequence of the food spoilage yeast Zygosaccharomyces bailii CLIB 213(T).</title>
        <authorList>
            <person name="Galeote V."/>
            <person name="Bigey F."/>
            <person name="Devillers H."/>
            <person name="Neuveglise C."/>
            <person name="Dequin S."/>
        </authorList>
    </citation>
    <scope>NUCLEOTIDE SEQUENCE [LARGE SCALE GENOMIC DNA]</scope>
    <source>
        <strain evidence="12">CLIB 213 / ATCC 58445 / CBS 680 / CCRC 21525 / NBRC 1098 / NCYC 1416 / NRRL Y-2227</strain>
    </source>
</reference>
<dbReference type="InterPro" id="IPR036941">
    <property type="entry name" value="Rcpt_L-dom_sf"/>
</dbReference>
<feature type="chain" id="PRO_5035185472" evidence="10">
    <location>
        <begin position="20"/>
        <end position="478"/>
    </location>
</feature>
<dbReference type="PANTHER" id="PTHR31018:SF12">
    <property type="entry name" value="SPORULATION-SPECIFIC PROTEIN 2-RELATED"/>
    <property type="match status" value="1"/>
</dbReference>
<keyword evidence="9" id="KW-1133">Transmembrane helix</keyword>
<proteinExistence type="inferred from homology"/>
<feature type="transmembrane region" description="Helical" evidence="9">
    <location>
        <begin position="453"/>
        <end position="477"/>
    </location>
</feature>
<organism evidence="11 12">
    <name type="scientific">Zygosaccharomyces bailii (strain CLIB 213 / ATCC 58445 / CBS 680 / BCRC 21525 / NBRC 1098 / NCYC 1416 / NRRL Y-2227)</name>
    <dbReference type="NCBI Taxonomy" id="1333698"/>
    <lineage>
        <taxon>Eukaryota</taxon>
        <taxon>Fungi</taxon>
        <taxon>Dikarya</taxon>
        <taxon>Ascomycota</taxon>
        <taxon>Saccharomycotina</taxon>
        <taxon>Saccharomycetes</taxon>
        <taxon>Saccharomycetales</taxon>
        <taxon>Saccharomycetaceae</taxon>
        <taxon>Zygosaccharomyces</taxon>
    </lineage>
</organism>
<feature type="signal peptide" evidence="10">
    <location>
        <begin position="1"/>
        <end position="19"/>
    </location>
</feature>
<evidence type="ECO:0000256" key="5">
    <source>
        <dbReference type="ARBA" id="ARBA00022729"/>
    </source>
</evidence>
<protein>
    <submittedName>
        <fullName evidence="11">ZYBA0S14-02278g1_1</fullName>
    </submittedName>
</protein>
<comment type="similarity">
    <text evidence="2">Belongs to the SPS2 family.</text>
</comment>
<evidence type="ECO:0000256" key="2">
    <source>
        <dbReference type="ARBA" id="ARBA00005798"/>
    </source>
</evidence>
<evidence type="ECO:0000313" key="12">
    <source>
        <dbReference type="Proteomes" id="UP000019375"/>
    </source>
</evidence>
<keyword evidence="12" id="KW-1185">Reference proteome</keyword>
<comment type="subcellular location">
    <subcellularLocation>
        <location evidence="1">Cell membrane</location>
        <topology evidence="1">Lipid-anchor</topology>
        <topology evidence="1">GPI-anchor</topology>
    </subcellularLocation>
</comment>
<keyword evidence="7" id="KW-0449">Lipoprotein</keyword>
<keyword evidence="4" id="KW-0336">GPI-anchor</keyword>
<evidence type="ECO:0000256" key="4">
    <source>
        <dbReference type="ARBA" id="ARBA00022622"/>
    </source>
</evidence>
<evidence type="ECO:0000256" key="3">
    <source>
        <dbReference type="ARBA" id="ARBA00022475"/>
    </source>
</evidence>
<dbReference type="Gene3D" id="3.80.20.20">
    <property type="entry name" value="Receptor L-domain"/>
    <property type="match status" value="1"/>
</dbReference>
<dbReference type="GO" id="GO:0098552">
    <property type="term" value="C:side of membrane"/>
    <property type="evidence" value="ECO:0007669"/>
    <property type="project" value="UniProtKB-KW"/>
</dbReference>
<dbReference type="PANTHER" id="PTHR31018">
    <property type="entry name" value="SPORULATION-SPECIFIC PROTEIN-RELATED"/>
    <property type="match status" value="1"/>
</dbReference>
<evidence type="ECO:0000256" key="1">
    <source>
        <dbReference type="ARBA" id="ARBA00004609"/>
    </source>
</evidence>
<keyword evidence="9" id="KW-0812">Transmembrane</keyword>
<evidence type="ECO:0000256" key="6">
    <source>
        <dbReference type="ARBA" id="ARBA00023180"/>
    </source>
</evidence>
<dbReference type="EMBL" id="HG316467">
    <property type="protein sequence ID" value="CDF91836.1"/>
    <property type="molecule type" value="Genomic_DNA"/>
</dbReference>
<dbReference type="GO" id="GO:0005886">
    <property type="term" value="C:plasma membrane"/>
    <property type="evidence" value="ECO:0007669"/>
    <property type="project" value="UniProtKB-SubCell"/>
</dbReference>
<dbReference type="Proteomes" id="UP000019375">
    <property type="component" value="Unassembled WGS sequence"/>
</dbReference>
<keyword evidence="6" id="KW-0325">Glycoprotein</keyword>
<feature type="region of interest" description="Disordered" evidence="8">
    <location>
        <begin position="421"/>
        <end position="441"/>
    </location>
</feature>
<evidence type="ECO:0000313" key="11">
    <source>
        <dbReference type="EMBL" id="CDF91836.1"/>
    </source>
</evidence>
<gene>
    <name evidence="11" type="ORF">BN860_02278g</name>
</gene>
<evidence type="ECO:0000256" key="7">
    <source>
        <dbReference type="ARBA" id="ARBA00023288"/>
    </source>
</evidence>
<sequence length="478" mass="52561">MKCGLALLLPLFATSRASAATFNVNNEPSILKLEEFRALGEKPLIPHNVRPHRKIFNHKREEDLEINVQAAHANSLLDICKKDHHFIEASGDLHVLGIQCGNISGTITFVNYQDSIIDFGDLESIGGDLIIENSASVVKIQGNKLRRIGGAFIIRNMTSLVAVELPYLKHIHSIEWKVVPILTTAHMDDDIEDVTSIVISDSSLATITGFQKVKMLEIFDINNNRYLESIKANVKSVTKQVRVHANAKELELELPELISAKNITIRDTSLIDLSKLEKVDNSLEFIENQLTKLTLPNLRSIGGTLGIMQNNMLSSADFGNVTDIQGGLVIANNTRLEKIDFLQKLRQIGGAIYFEGRFQDTEFPVLKMVKGSAYIKSNSVILDCNKWTTPVNGRAIIRGGKVSCISGRKQKTQNISEDGKVLNETETGGNGEENKENGKNGLLSRLTSSGTSAFASLNIVSVVGISLMLSIIHVAIIR</sequence>
<evidence type="ECO:0000256" key="8">
    <source>
        <dbReference type="SAM" id="MobiDB-lite"/>
    </source>
</evidence>
<keyword evidence="3" id="KW-1003">Cell membrane</keyword>
<evidence type="ECO:0000256" key="9">
    <source>
        <dbReference type="SAM" id="Phobius"/>
    </source>
</evidence>
<dbReference type="InterPro" id="IPR051648">
    <property type="entry name" value="CWI-Assembly_Regulator"/>
</dbReference>
<keyword evidence="5 10" id="KW-0732">Signal</keyword>
<keyword evidence="9" id="KW-0472">Membrane</keyword>
<dbReference type="AlphaFoldDB" id="A0A8J2XEH4"/>
<evidence type="ECO:0000256" key="10">
    <source>
        <dbReference type="SAM" id="SignalP"/>
    </source>
</evidence>
<dbReference type="GO" id="GO:0030476">
    <property type="term" value="P:ascospore wall assembly"/>
    <property type="evidence" value="ECO:0007669"/>
    <property type="project" value="TreeGrafter"/>
</dbReference>
<dbReference type="SUPFAM" id="SSF52058">
    <property type="entry name" value="L domain-like"/>
    <property type="match status" value="3"/>
</dbReference>